<keyword evidence="1" id="KW-0472">Membrane</keyword>
<dbReference type="EMBL" id="NRRY01000002">
    <property type="protein sequence ID" value="MBK1617219.1"/>
    <property type="molecule type" value="Genomic_DNA"/>
</dbReference>
<gene>
    <name evidence="2" type="ORF">CKO42_01885</name>
</gene>
<comment type="caution">
    <text evidence="2">The sequence shown here is derived from an EMBL/GenBank/DDBJ whole genome shotgun (WGS) entry which is preliminary data.</text>
</comment>
<accession>A0A9X1B2R3</accession>
<keyword evidence="1" id="KW-0812">Transmembrane</keyword>
<evidence type="ECO:0000256" key="1">
    <source>
        <dbReference type="SAM" id="Phobius"/>
    </source>
</evidence>
<evidence type="ECO:0000313" key="2">
    <source>
        <dbReference type="EMBL" id="MBK1617219.1"/>
    </source>
</evidence>
<feature type="transmembrane region" description="Helical" evidence="1">
    <location>
        <begin position="33"/>
        <end position="52"/>
    </location>
</feature>
<dbReference type="AlphaFoldDB" id="A0A9X1B2R3"/>
<name>A0A9X1B2R3_9GAMM</name>
<sequence length="65" mass="6940">MLPLSIGIAIAVGFAALAGSTYGFDELFSGSWLLLVVWGLIAGPVLMFVAGSEDRNSSWRRRPKA</sequence>
<dbReference type="Proteomes" id="UP001138768">
    <property type="component" value="Unassembled WGS sequence"/>
</dbReference>
<protein>
    <submittedName>
        <fullName evidence="2">Uncharacterized protein</fullName>
    </submittedName>
</protein>
<proteinExistence type="predicted"/>
<reference evidence="2 3" key="1">
    <citation type="journal article" date="2020" name="Microorganisms">
        <title>Osmotic Adaptation and Compatible Solute Biosynthesis of Phototrophic Bacteria as Revealed from Genome Analyses.</title>
        <authorList>
            <person name="Imhoff J.F."/>
            <person name="Rahn T."/>
            <person name="Kunzel S."/>
            <person name="Keller A."/>
            <person name="Neulinger S.C."/>
        </authorList>
    </citation>
    <scope>NUCLEOTIDE SEQUENCE [LARGE SCALE GENOMIC DNA]</scope>
    <source>
        <strain evidence="2 3">DSM 25653</strain>
    </source>
</reference>
<dbReference type="RefSeq" id="WP_200237601.1">
    <property type="nucleotide sequence ID" value="NZ_NRRY01000002.1"/>
</dbReference>
<keyword evidence="1" id="KW-1133">Transmembrane helix</keyword>
<keyword evidence="3" id="KW-1185">Reference proteome</keyword>
<evidence type="ECO:0000313" key="3">
    <source>
        <dbReference type="Proteomes" id="UP001138768"/>
    </source>
</evidence>
<organism evidence="2 3">
    <name type="scientific">Lamprobacter modestohalophilus</name>
    <dbReference type="NCBI Taxonomy" id="1064514"/>
    <lineage>
        <taxon>Bacteria</taxon>
        <taxon>Pseudomonadati</taxon>
        <taxon>Pseudomonadota</taxon>
        <taxon>Gammaproteobacteria</taxon>
        <taxon>Chromatiales</taxon>
        <taxon>Chromatiaceae</taxon>
        <taxon>Lamprobacter</taxon>
    </lineage>
</organism>